<dbReference type="Proteomes" id="UP001189624">
    <property type="component" value="Chromosome 4"/>
</dbReference>
<organism evidence="1 2">
    <name type="scientific">Sphenostylis stenocarpa</name>
    <dbReference type="NCBI Taxonomy" id="92480"/>
    <lineage>
        <taxon>Eukaryota</taxon>
        <taxon>Viridiplantae</taxon>
        <taxon>Streptophyta</taxon>
        <taxon>Embryophyta</taxon>
        <taxon>Tracheophyta</taxon>
        <taxon>Spermatophyta</taxon>
        <taxon>Magnoliopsida</taxon>
        <taxon>eudicotyledons</taxon>
        <taxon>Gunneridae</taxon>
        <taxon>Pentapetalae</taxon>
        <taxon>rosids</taxon>
        <taxon>fabids</taxon>
        <taxon>Fabales</taxon>
        <taxon>Fabaceae</taxon>
        <taxon>Papilionoideae</taxon>
        <taxon>50 kb inversion clade</taxon>
        <taxon>NPAAA clade</taxon>
        <taxon>indigoferoid/millettioid clade</taxon>
        <taxon>Phaseoleae</taxon>
        <taxon>Sphenostylis</taxon>
    </lineage>
</organism>
<dbReference type="AlphaFoldDB" id="A0AA86VGJ0"/>
<dbReference type="EMBL" id="OY731401">
    <property type="protein sequence ID" value="CAJ1951175.1"/>
    <property type="molecule type" value="Genomic_DNA"/>
</dbReference>
<keyword evidence="2" id="KW-1185">Reference proteome</keyword>
<dbReference type="Gramene" id="rna-AYBTSS11_LOCUS14639">
    <property type="protein sequence ID" value="CAJ1951175.1"/>
    <property type="gene ID" value="gene-AYBTSS11_LOCUS14639"/>
</dbReference>
<accession>A0AA86VGJ0</accession>
<sequence>MAFSGYPICYVQVKYNLKYRMKIKLRQESALTRPQRKEMEKLLARVLEANKVQFSCSLMPAGMGDNSCAQKTAASTSQVLGEEGTSKILNHKLAWVGGVLNWFRQRTHYEALCTFIVVGIYLPDAPQQNGEKMEERVFLVKKLASH</sequence>
<evidence type="ECO:0000313" key="2">
    <source>
        <dbReference type="Proteomes" id="UP001189624"/>
    </source>
</evidence>
<reference evidence="1" key="1">
    <citation type="submission" date="2023-10" db="EMBL/GenBank/DDBJ databases">
        <authorList>
            <person name="Domelevo Entfellner J.-B."/>
        </authorList>
    </citation>
    <scope>NUCLEOTIDE SEQUENCE</scope>
</reference>
<evidence type="ECO:0000313" key="1">
    <source>
        <dbReference type="EMBL" id="CAJ1951175.1"/>
    </source>
</evidence>
<gene>
    <name evidence="1" type="ORF">AYBTSS11_LOCUS14639</name>
</gene>
<proteinExistence type="predicted"/>
<protein>
    <submittedName>
        <fullName evidence="1">Uncharacterized protein</fullName>
    </submittedName>
</protein>
<name>A0AA86VGJ0_9FABA</name>